<feature type="coiled-coil region" evidence="8">
    <location>
        <begin position="326"/>
        <end position="353"/>
    </location>
</feature>
<feature type="compositionally biased region" description="Basic and acidic residues" evidence="9">
    <location>
        <begin position="157"/>
        <end position="181"/>
    </location>
</feature>
<accession>A0A8B7N430</accession>
<sequence length="401" mass="45313">MEMKTESVNERLQDMSTPGLRDEDIIRPPSRSDSEISVGCEDEQKRSDGSPMDMSAEAHFSTEDDGDVDTEVEPHSPSTSRGGHSPALSSASVHTESFNYLSDDEYFRPLKRLAMSSTSPTPSERRPNSSSSNPPIPSPLTCSMDASRQSCSSPTKKLQEDAEAEERQQRIERSLEEEKNNRLRSFSILDILSYKPSRRKSSVPVKIVRPWDREENSRCEKIQQRNHQDKSEGTKSSKTNDKGGALDALFKMTNKTLDNLNKEDKTDASSLFNNRQPPKKKRKSRTAFTNNQIFELEKRFLYQKYLSPADRDDLSQNLGLSNAQVITWFQNRRAKLKRDMEELKRDVENAKVITSSISTSLASSLPPSISEKTLLEASVNMAAFMKARELPKMPTIVSLPR</sequence>
<dbReference type="GeneID" id="108666051"/>
<keyword evidence="11" id="KW-1185">Reference proteome</keyword>
<feature type="compositionally biased region" description="Basic and acidic residues" evidence="9">
    <location>
        <begin position="20"/>
        <end position="34"/>
    </location>
</feature>
<dbReference type="OrthoDB" id="6159439at2759"/>
<evidence type="ECO:0000259" key="10">
    <source>
        <dbReference type="PROSITE" id="PS50071"/>
    </source>
</evidence>
<feature type="region of interest" description="Disordered" evidence="9">
    <location>
        <begin position="261"/>
        <end position="286"/>
    </location>
</feature>
<feature type="compositionally biased region" description="Polar residues" evidence="9">
    <location>
        <begin position="140"/>
        <end position="156"/>
    </location>
</feature>
<comment type="subcellular location">
    <subcellularLocation>
        <location evidence="1 6 7">Nucleus</location>
    </subcellularLocation>
</comment>
<dbReference type="PROSITE" id="PS50071">
    <property type="entry name" value="HOMEOBOX_2"/>
    <property type="match status" value="1"/>
</dbReference>
<proteinExistence type="predicted"/>
<keyword evidence="4 6" id="KW-0371">Homeobox</keyword>
<keyword evidence="8" id="KW-0175">Coiled coil</keyword>
<evidence type="ECO:0000256" key="7">
    <source>
        <dbReference type="RuleBase" id="RU000682"/>
    </source>
</evidence>
<dbReference type="FunFam" id="1.10.10.60:FF:000098">
    <property type="entry name" value="Transcription factor LBX1"/>
    <property type="match status" value="1"/>
</dbReference>
<dbReference type="InterPro" id="IPR009057">
    <property type="entry name" value="Homeodomain-like_sf"/>
</dbReference>
<dbReference type="GO" id="GO:1990837">
    <property type="term" value="F:sequence-specific double-stranded DNA binding"/>
    <property type="evidence" value="ECO:0007669"/>
    <property type="project" value="TreeGrafter"/>
</dbReference>
<evidence type="ECO:0000256" key="9">
    <source>
        <dbReference type="SAM" id="MobiDB-lite"/>
    </source>
</evidence>
<dbReference type="GO" id="GO:0005634">
    <property type="term" value="C:nucleus"/>
    <property type="evidence" value="ECO:0007669"/>
    <property type="project" value="UniProtKB-SubCell"/>
</dbReference>
<dbReference type="SMART" id="SM00389">
    <property type="entry name" value="HOX"/>
    <property type="match status" value="1"/>
</dbReference>
<gene>
    <name evidence="12" type="primary">LOC108666051</name>
</gene>
<dbReference type="Pfam" id="PF00046">
    <property type="entry name" value="Homeodomain"/>
    <property type="match status" value="1"/>
</dbReference>
<feature type="region of interest" description="Disordered" evidence="9">
    <location>
        <begin position="213"/>
        <end position="244"/>
    </location>
</feature>
<feature type="compositionally biased region" description="Basic and acidic residues" evidence="9">
    <location>
        <begin position="213"/>
        <end position="241"/>
    </location>
</feature>
<dbReference type="GO" id="GO:0000981">
    <property type="term" value="F:DNA-binding transcription factor activity, RNA polymerase II-specific"/>
    <property type="evidence" value="ECO:0007669"/>
    <property type="project" value="InterPro"/>
</dbReference>
<dbReference type="PANTHER" id="PTHR24336:SF8">
    <property type="entry name" value="LADYBIRD EARLY-RELATED"/>
    <property type="match status" value="1"/>
</dbReference>
<dbReference type="InterPro" id="IPR017970">
    <property type="entry name" value="Homeobox_CS"/>
</dbReference>
<feature type="compositionally biased region" description="Basic and acidic residues" evidence="9">
    <location>
        <begin position="1"/>
        <end position="13"/>
    </location>
</feature>
<feature type="region of interest" description="Disordered" evidence="9">
    <location>
        <begin position="112"/>
        <end position="182"/>
    </location>
</feature>
<keyword evidence="3 6" id="KW-0238">DNA-binding</keyword>
<dbReference type="SUPFAM" id="SSF46689">
    <property type="entry name" value="Homeodomain-like"/>
    <property type="match status" value="1"/>
</dbReference>
<evidence type="ECO:0000256" key="8">
    <source>
        <dbReference type="SAM" id="Coils"/>
    </source>
</evidence>
<dbReference type="InterPro" id="IPR051892">
    <property type="entry name" value="LBX_TF"/>
</dbReference>
<feature type="compositionally biased region" description="Low complexity" evidence="9">
    <location>
        <begin position="116"/>
        <end position="133"/>
    </location>
</feature>
<dbReference type="InterPro" id="IPR001356">
    <property type="entry name" value="HD"/>
</dbReference>
<dbReference type="CDD" id="cd00086">
    <property type="entry name" value="homeodomain"/>
    <property type="match status" value="1"/>
</dbReference>
<feature type="compositionally biased region" description="Polar residues" evidence="9">
    <location>
        <begin position="76"/>
        <end position="92"/>
    </location>
</feature>
<dbReference type="PANTHER" id="PTHR24336">
    <property type="entry name" value="TRANSCRIPTION FACTOR LBX"/>
    <property type="match status" value="1"/>
</dbReference>
<evidence type="ECO:0000256" key="6">
    <source>
        <dbReference type="PROSITE-ProRule" id="PRU00108"/>
    </source>
</evidence>
<dbReference type="KEGG" id="hazt:108666051"/>
<dbReference type="Gene3D" id="1.10.10.60">
    <property type="entry name" value="Homeodomain-like"/>
    <property type="match status" value="1"/>
</dbReference>
<dbReference type="Proteomes" id="UP000694843">
    <property type="component" value="Unplaced"/>
</dbReference>
<evidence type="ECO:0000256" key="2">
    <source>
        <dbReference type="ARBA" id="ARBA00022473"/>
    </source>
</evidence>
<organism evidence="11 12">
    <name type="scientific">Hyalella azteca</name>
    <name type="common">Amphipod</name>
    <dbReference type="NCBI Taxonomy" id="294128"/>
    <lineage>
        <taxon>Eukaryota</taxon>
        <taxon>Metazoa</taxon>
        <taxon>Ecdysozoa</taxon>
        <taxon>Arthropoda</taxon>
        <taxon>Crustacea</taxon>
        <taxon>Multicrustacea</taxon>
        <taxon>Malacostraca</taxon>
        <taxon>Eumalacostraca</taxon>
        <taxon>Peracarida</taxon>
        <taxon>Amphipoda</taxon>
        <taxon>Senticaudata</taxon>
        <taxon>Talitrida</taxon>
        <taxon>Talitroidea</taxon>
        <taxon>Hyalellidae</taxon>
        <taxon>Hyalella</taxon>
    </lineage>
</organism>
<keyword evidence="5 6" id="KW-0539">Nucleus</keyword>
<reference evidence="12" key="1">
    <citation type="submission" date="2025-08" db="UniProtKB">
        <authorList>
            <consortium name="RefSeq"/>
        </authorList>
    </citation>
    <scope>IDENTIFICATION</scope>
    <source>
        <tissue evidence="12">Whole organism</tissue>
    </source>
</reference>
<dbReference type="RefSeq" id="XP_018008345.1">
    <property type="nucleotide sequence ID" value="XM_018152856.2"/>
</dbReference>
<evidence type="ECO:0000313" key="12">
    <source>
        <dbReference type="RefSeq" id="XP_018008345.1"/>
    </source>
</evidence>
<dbReference type="AlphaFoldDB" id="A0A8B7N430"/>
<evidence type="ECO:0000256" key="3">
    <source>
        <dbReference type="ARBA" id="ARBA00023125"/>
    </source>
</evidence>
<feature type="region of interest" description="Disordered" evidence="9">
    <location>
        <begin position="1"/>
        <end position="92"/>
    </location>
</feature>
<name>A0A8B7N430_HYAAZ</name>
<evidence type="ECO:0000256" key="1">
    <source>
        <dbReference type="ARBA" id="ARBA00004123"/>
    </source>
</evidence>
<feature type="DNA-binding region" description="Homeobox" evidence="6">
    <location>
        <begin position="281"/>
        <end position="340"/>
    </location>
</feature>
<protein>
    <submittedName>
        <fullName evidence="12">Transcription factor LBX1</fullName>
    </submittedName>
</protein>
<evidence type="ECO:0000256" key="5">
    <source>
        <dbReference type="ARBA" id="ARBA00023242"/>
    </source>
</evidence>
<evidence type="ECO:0000256" key="4">
    <source>
        <dbReference type="ARBA" id="ARBA00023155"/>
    </source>
</evidence>
<feature type="domain" description="Homeobox" evidence="10">
    <location>
        <begin position="279"/>
        <end position="339"/>
    </location>
</feature>
<dbReference type="PROSITE" id="PS00027">
    <property type="entry name" value="HOMEOBOX_1"/>
    <property type="match status" value="1"/>
</dbReference>
<keyword evidence="2" id="KW-0217">Developmental protein</keyword>
<evidence type="ECO:0000313" key="11">
    <source>
        <dbReference type="Proteomes" id="UP000694843"/>
    </source>
</evidence>